<reference evidence="1 2" key="1">
    <citation type="journal article" date="2010" name="Nat. Biotechnol.">
        <title>Genome sequence of the model mushroom Schizophyllum commune.</title>
        <authorList>
            <person name="Ohm R.A."/>
            <person name="de Jong J.F."/>
            <person name="Lugones L.G."/>
            <person name="Aerts A."/>
            <person name="Kothe E."/>
            <person name="Stajich J.E."/>
            <person name="de Vries R.P."/>
            <person name="Record E."/>
            <person name="Levasseur A."/>
            <person name="Baker S.E."/>
            <person name="Bartholomew K.A."/>
            <person name="Coutinho P.M."/>
            <person name="Erdmann S."/>
            <person name="Fowler T.J."/>
            <person name="Gathman A.C."/>
            <person name="Lombard V."/>
            <person name="Henrissat B."/>
            <person name="Knabe N."/>
            <person name="Kuees U."/>
            <person name="Lilly W.W."/>
            <person name="Lindquist E."/>
            <person name="Lucas S."/>
            <person name="Magnuson J.K."/>
            <person name="Piumi F."/>
            <person name="Raudaskoski M."/>
            <person name="Salamov A."/>
            <person name="Schmutz J."/>
            <person name="Schwarze F.W.M.R."/>
            <person name="vanKuyk P.A."/>
            <person name="Horton J.S."/>
            <person name="Grigoriev I.V."/>
            <person name="Woesten H.A.B."/>
        </authorList>
    </citation>
    <scope>NUCLEOTIDE SEQUENCE [LARGE SCALE GENOMIC DNA]</scope>
    <source>
        <strain evidence="2">H4-8 / FGSC 9210</strain>
    </source>
</reference>
<sequence>MPSDAGSTNLFPDPAYRPVEYELATDLTPAPPVLPIKYDSRPFPDRSDSSHYKQRLMLATTSADALRMFRG</sequence>
<feature type="non-terminal residue" evidence="1">
    <location>
        <position position="71"/>
    </location>
</feature>
<dbReference type="KEGG" id="scm:SCHCO_02520526"/>
<accession>D8QKV8</accession>
<evidence type="ECO:0000313" key="2">
    <source>
        <dbReference type="Proteomes" id="UP000007431"/>
    </source>
</evidence>
<keyword evidence="2" id="KW-1185">Reference proteome</keyword>
<proteinExistence type="predicted"/>
<organism evidence="2">
    <name type="scientific">Schizophyllum commune (strain H4-8 / FGSC 9210)</name>
    <name type="common">Split gill fungus</name>
    <dbReference type="NCBI Taxonomy" id="578458"/>
    <lineage>
        <taxon>Eukaryota</taxon>
        <taxon>Fungi</taxon>
        <taxon>Dikarya</taxon>
        <taxon>Basidiomycota</taxon>
        <taxon>Agaricomycotina</taxon>
        <taxon>Agaricomycetes</taxon>
        <taxon>Agaricomycetidae</taxon>
        <taxon>Agaricales</taxon>
        <taxon>Schizophyllaceae</taxon>
        <taxon>Schizophyllum</taxon>
    </lineage>
</organism>
<dbReference type="GeneID" id="9592953"/>
<dbReference type="AlphaFoldDB" id="D8QKV8"/>
<name>D8QKV8_SCHCM</name>
<gene>
    <name evidence="1" type="ORF">SCHCODRAFT_114474</name>
</gene>
<dbReference type="RefSeq" id="XP_003026312.1">
    <property type="nucleotide sequence ID" value="XM_003026266.1"/>
</dbReference>
<protein>
    <submittedName>
        <fullName evidence="1">Uncharacterized protein</fullName>
    </submittedName>
</protein>
<evidence type="ECO:0000313" key="1">
    <source>
        <dbReference type="EMBL" id="EFI91409.1"/>
    </source>
</evidence>
<dbReference type="HOGENOM" id="CLU_2741471_0_0_1"/>
<dbReference type="EMBL" id="GL377317">
    <property type="protein sequence ID" value="EFI91409.1"/>
    <property type="molecule type" value="Genomic_DNA"/>
</dbReference>
<dbReference type="InParanoid" id="D8QKV8"/>
<dbReference type="VEuPathDB" id="FungiDB:SCHCODRAFT_02520526"/>
<dbReference type="Proteomes" id="UP000007431">
    <property type="component" value="Unassembled WGS sequence"/>
</dbReference>